<feature type="domain" description="RIH" evidence="2">
    <location>
        <begin position="133"/>
        <end position="293"/>
    </location>
</feature>
<protein>
    <submittedName>
        <fullName evidence="4">RIH domain protein</fullName>
    </submittedName>
</protein>
<dbReference type="PANTHER" id="PTHR46399">
    <property type="entry name" value="B30.2/SPRY DOMAIN-CONTAINING PROTEIN"/>
    <property type="match status" value="1"/>
</dbReference>
<dbReference type="GO" id="GO:0006941">
    <property type="term" value="P:striated muscle contraction"/>
    <property type="evidence" value="ECO:0007669"/>
    <property type="project" value="TreeGrafter"/>
</dbReference>
<feature type="domain" description="MIR" evidence="3">
    <location>
        <begin position="3"/>
        <end position="66"/>
    </location>
</feature>
<dbReference type="InterPro" id="IPR036300">
    <property type="entry name" value="MIR_dom_sf"/>
</dbReference>
<evidence type="ECO:0000313" key="4">
    <source>
        <dbReference type="EMBL" id="OON15741.1"/>
    </source>
</evidence>
<name>A0A1S8WMW4_OPIVI</name>
<accession>A0A1S8WMW4</accession>
<dbReference type="Gene3D" id="2.80.10.50">
    <property type="match status" value="1"/>
</dbReference>
<evidence type="ECO:0000259" key="3">
    <source>
        <dbReference type="Pfam" id="PF02815"/>
    </source>
</evidence>
<dbReference type="GO" id="GO:0005219">
    <property type="term" value="F:ryanodine-sensitive calcium-release channel activity"/>
    <property type="evidence" value="ECO:0007669"/>
    <property type="project" value="TreeGrafter"/>
</dbReference>
<dbReference type="PANTHER" id="PTHR46399:SF8">
    <property type="entry name" value="B30.2_SPRY DOMAIN-CONTAINING PROTEIN"/>
    <property type="match status" value="1"/>
</dbReference>
<dbReference type="GO" id="GO:0005790">
    <property type="term" value="C:smooth endoplasmic reticulum"/>
    <property type="evidence" value="ECO:0007669"/>
    <property type="project" value="TreeGrafter"/>
</dbReference>
<evidence type="ECO:0000313" key="5">
    <source>
        <dbReference type="Proteomes" id="UP000243686"/>
    </source>
</evidence>
<dbReference type="AlphaFoldDB" id="A0A1S8WMW4"/>
<dbReference type="InterPro" id="IPR035910">
    <property type="entry name" value="RyR/IP3R_RIH_dom_sf"/>
</dbReference>
<feature type="non-terminal residue" evidence="4">
    <location>
        <position position="293"/>
    </location>
</feature>
<dbReference type="SUPFAM" id="SSF100909">
    <property type="entry name" value="IP3 receptor type 1 binding core, domain 2"/>
    <property type="match status" value="1"/>
</dbReference>
<dbReference type="GO" id="GO:0042383">
    <property type="term" value="C:sarcolemma"/>
    <property type="evidence" value="ECO:0007669"/>
    <property type="project" value="TreeGrafter"/>
</dbReference>
<keyword evidence="5" id="KW-1185">Reference proteome</keyword>
<evidence type="ECO:0000259" key="2">
    <source>
        <dbReference type="Pfam" id="PF01365"/>
    </source>
</evidence>
<dbReference type="Pfam" id="PF02815">
    <property type="entry name" value="MIR"/>
    <property type="match status" value="1"/>
</dbReference>
<dbReference type="InterPro" id="IPR000699">
    <property type="entry name" value="RIH_dom"/>
</dbReference>
<dbReference type="EMBL" id="KV902754">
    <property type="protein sequence ID" value="OON15741.1"/>
    <property type="molecule type" value="Genomic_DNA"/>
</dbReference>
<dbReference type="Pfam" id="PF01365">
    <property type="entry name" value="RYDR_ITPR"/>
    <property type="match status" value="1"/>
</dbReference>
<dbReference type="Gene3D" id="1.25.10.30">
    <property type="entry name" value="IP3 receptor type 1 binding core, RIH domain"/>
    <property type="match status" value="1"/>
</dbReference>
<dbReference type="SUPFAM" id="SSF82109">
    <property type="entry name" value="MIR domain"/>
    <property type="match status" value="1"/>
</dbReference>
<dbReference type="GO" id="GO:0034704">
    <property type="term" value="C:calcium channel complex"/>
    <property type="evidence" value="ECO:0007669"/>
    <property type="project" value="TreeGrafter"/>
</dbReference>
<dbReference type="InterPro" id="IPR016093">
    <property type="entry name" value="MIR_motif"/>
</dbReference>
<keyword evidence="1" id="KW-0677">Repeat</keyword>
<sequence length="293" mass="33286">MEEHGDEGMGEPDLRLGETLTYLQHAASGRWLSYEAYETKKRGLGRVEEKKATLLVEGHMDDLFSLVRAQDEEIKSASAIRRCTAVFSSFVNTLRYICPPHQTGYSGPQIQPLNPQSPAILRLTSGVLLGEVTQCLEDLIDFFAQPDPHEEHEVRQAKLAALRNRQNLFQNEGMIGCVLNTIERFTGTFQTRREFSQVVGEDKSEQFDRLGNYLYLLLAALIRGNRENCAQFATPSRLDWLFNRLELQEGFAEGVLDALHCVLTDSDEALYLITERHIRTLISLLDKQGRDPR</sequence>
<dbReference type="InterPro" id="IPR015925">
    <property type="entry name" value="Ryanodine_IP3_receptor"/>
</dbReference>
<dbReference type="GO" id="GO:0014808">
    <property type="term" value="P:release of sequestered calcium ion into cytosol by sarcoplasmic reticulum"/>
    <property type="evidence" value="ECO:0007669"/>
    <property type="project" value="TreeGrafter"/>
</dbReference>
<dbReference type="GO" id="GO:0030018">
    <property type="term" value="C:Z disc"/>
    <property type="evidence" value="ECO:0007669"/>
    <property type="project" value="TreeGrafter"/>
</dbReference>
<organism evidence="4 5">
    <name type="scientific">Opisthorchis viverrini</name>
    <name type="common">Southeast Asian liver fluke</name>
    <dbReference type="NCBI Taxonomy" id="6198"/>
    <lineage>
        <taxon>Eukaryota</taxon>
        <taxon>Metazoa</taxon>
        <taxon>Spiralia</taxon>
        <taxon>Lophotrochozoa</taxon>
        <taxon>Platyhelminthes</taxon>
        <taxon>Trematoda</taxon>
        <taxon>Digenea</taxon>
        <taxon>Opisthorchiida</taxon>
        <taxon>Opisthorchiata</taxon>
        <taxon>Opisthorchiidae</taxon>
        <taxon>Opisthorchis</taxon>
    </lineage>
</organism>
<dbReference type="GO" id="GO:0033017">
    <property type="term" value="C:sarcoplasmic reticulum membrane"/>
    <property type="evidence" value="ECO:0007669"/>
    <property type="project" value="TreeGrafter"/>
</dbReference>
<gene>
    <name evidence="4" type="ORF">X801_08452</name>
</gene>
<reference evidence="4 5" key="1">
    <citation type="submission" date="2015-03" db="EMBL/GenBank/DDBJ databases">
        <title>Draft genome of the nematode, Opisthorchis viverrini.</title>
        <authorList>
            <person name="Mitreva M."/>
        </authorList>
    </citation>
    <scope>NUCLEOTIDE SEQUENCE [LARGE SCALE GENOMIC DNA]</scope>
    <source>
        <strain evidence="4">Khon Kaen</strain>
    </source>
</reference>
<dbReference type="Proteomes" id="UP000243686">
    <property type="component" value="Unassembled WGS sequence"/>
</dbReference>
<proteinExistence type="predicted"/>
<evidence type="ECO:0000256" key="1">
    <source>
        <dbReference type="ARBA" id="ARBA00022737"/>
    </source>
</evidence>